<keyword evidence="4 6" id="KW-0067">ATP-binding</keyword>
<accession>A0AAU7VIK2</accession>
<feature type="domain" description="ABC transporter" evidence="5">
    <location>
        <begin position="13"/>
        <end position="230"/>
    </location>
</feature>
<evidence type="ECO:0000256" key="4">
    <source>
        <dbReference type="ARBA" id="ARBA00022840"/>
    </source>
</evidence>
<protein>
    <submittedName>
        <fullName evidence="6">ABC transporter ATP-binding protein</fullName>
    </submittedName>
</protein>
<dbReference type="CDD" id="cd03255">
    <property type="entry name" value="ABC_MJ0796_LolCDE_FtsE"/>
    <property type="match status" value="1"/>
</dbReference>
<evidence type="ECO:0000256" key="3">
    <source>
        <dbReference type="ARBA" id="ARBA00022741"/>
    </source>
</evidence>
<dbReference type="GO" id="GO:0016887">
    <property type="term" value="F:ATP hydrolysis activity"/>
    <property type="evidence" value="ECO:0007669"/>
    <property type="project" value="InterPro"/>
</dbReference>
<dbReference type="PROSITE" id="PS00211">
    <property type="entry name" value="ABC_TRANSPORTER_1"/>
    <property type="match status" value="1"/>
</dbReference>
<dbReference type="Gene3D" id="3.40.50.300">
    <property type="entry name" value="P-loop containing nucleotide triphosphate hydrolases"/>
    <property type="match status" value="1"/>
</dbReference>
<dbReference type="InterPro" id="IPR027417">
    <property type="entry name" value="P-loop_NTPase"/>
</dbReference>
<dbReference type="InterPro" id="IPR017911">
    <property type="entry name" value="MacB-like_ATP-bd"/>
</dbReference>
<dbReference type="PANTHER" id="PTHR24220:SF689">
    <property type="entry name" value="LIPOPROTEIN-RELEASING SYSTEM ATP-BINDING PROTEIN LOLD"/>
    <property type="match status" value="1"/>
</dbReference>
<evidence type="ECO:0000313" key="6">
    <source>
        <dbReference type="EMBL" id="XBX73908.1"/>
    </source>
</evidence>
<dbReference type="SMART" id="SM00382">
    <property type="entry name" value="AAA"/>
    <property type="match status" value="1"/>
</dbReference>
<organism evidence="6">
    <name type="scientific">Proteinivorax tanatarense</name>
    <dbReference type="NCBI Taxonomy" id="1260629"/>
    <lineage>
        <taxon>Bacteria</taxon>
        <taxon>Bacillati</taxon>
        <taxon>Bacillota</taxon>
        <taxon>Clostridia</taxon>
        <taxon>Eubacteriales</taxon>
        <taxon>Proteinivoracaceae</taxon>
        <taxon>Proteinivorax</taxon>
    </lineage>
</organism>
<evidence type="ECO:0000256" key="1">
    <source>
        <dbReference type="ARBA" id="ARBA00005417"/>
    </source>
</evidence>
<dbReference type="AlphaFoldDB" id="A0AAU7VIK2"/>
<dbReference type="SUPFAM" id="SSF52540">
    <property type="entry name" value="P-loop containing nucleoside triphosphate hydrolases"/>
    <property type="match status" value="1"/>
</dbReference>
<dbReference type="EMBL" id="CP158367">
    <property type="protein sequence ID" value="XBX73908.1"/>
    <property type="molecule type" value="Genomic_DNA"/>
</dbReference>
<dbReference type="InterPro" id="IPR015854">
    <property type="entry name" value="ABC_transpr_LolD-like"/>
</dbReference>
<reference evidence="6" key="1">
    <citation type="journal article" date="2013" name="Extremophiles">
        <title>Proteinivorax tanatarense gen. nov., sp. nov., an anaerobic, haloalkaliphilic, proteolytic bacterium isolated from a decaying algal bloom, and proposal of Proteinivoraceae fam. nov.</title>
        <authorList>
            <person name="Kevbrin V."/>
            <person name="Boltyanskaya Y."/>
            <person name="Zhilina T."/>
            <person name="Kolganova T."/>
            <person name="Lavrentjeva E."/>
            <person name="Kuznetsov B."/>
        </authorList>
    </citation>
    <scope>NUCLEOTIDE SEQUENCE</scope>
    <source>
        <strain evidence="6">Z-910T</strain>
    </source>
</reference>
<sequence>MLVNKGITEESVLSFNNVSFGYEDKGEKVLVLKDFNMDFYPGTFYAVLGPSGAGKTTILSLGGGLENPDKGEVAYKGEDIQKIGTQSYRQNNMAIVFQNFNLIHYMTAIENIYTAMGIMGLPKNEKLALDLLKEVGLDQSQANRKVLKLSGGQQQRVAIARALVGEKDLILADEPTGNLDNKIAKEVLQIFKRLAKEKGKCVIVVTHDDKVAKEADVAYLLKNGTLQRQK</sequence>
<dbReference type="GO" id="GO:0022857">
    <property type="term" value="F:transmembrane transporter activity"/>
    <property type="evidence" value="ECO:0007669"/>
    <property type="project" value="TreeGrafter"/>
</dbReference>
<dbReference type="PROSITE" id="PS50893">
    <property type="entry name" value="ABC_TRANSPORTER_2"/>
    <property type="match status" value="1"/>
</dbReference>
<keyword evidence="2" id="KW-0813">Transport</keyword>
<dbReference type="InterPro" id="IPR003593">
    <property type="entry name" value="AAA+_ATPase"/>
</dbReference>
<proteinExistence type="inferred from homology"/>
<gene>
    <name evidence="6" type="ORF">PRVXT_001924</name>
</gene>
<evidence type="ECO:0000256" key="2">
    <source>
        <dbReference type="ARBA" id="ARBA00022448"/>
    </source>
</evidence>
<dbReference type="PANTHER" id="PTHR24220">
    <property type="entry name" value="IMPORT ATP-BINDING PROTEIN"/>
    <property type="match status" value="1"/>
</dbReference>
<dbReference type="InterPro" id="IPR003439">
    <property type="entry name" value="ABC_transporter-like_ATP-bd"/>
</dbReference>
<dbReference type="InterPro" id="IPR017871">
    <property type="entry name" value="ABC_transporter-like_CS"/>
</dbReference>
<dbReference type="GO" id="GO:0005524">
    <property type="term" value="F:ATP binding"/>
    <property type="evidence" value="ECO:0007669"/>
    <property type="project" value="UniProtKB-KW"/>
</dbReference>
<evidence type="ECO:0000259" key="5">
    <source>
        <dbReference type="PROSITE" id="PS50893"/>
    </source>
</evidence>
<dbReference type="Pfam" id="PF00005">
    <property type="entry name" value="ABC_tran"/>
    <property type="match status" value="1"/>
</dbReference>
<comment type="similarity">
    <text evidence="1">Belongs to the ABC transporter superfamily.</text>
</comment>
<keyword evidence="3" id="KW-0547">Nucleotide-binding</keyword>
<dbReference type="GO" id="GO:0005886">
    <property type="term" value="C:plasma membrane"/>
    <property type="evidence" value="ECO:0007669"/>
    <property type="project" value="TreeGrafter"/>
</dbReference>
<name>A0AAU7VIK2_9FIRM</name>
<reference evidence="6" key="2">
    <citation type="submission" date="2024-06" db="EMBL/GenBank/DDBJ databases">
        <authorList>
            <person name="Petrova K.O."/>
            <person name="Toshchakov S.V."/>
            <person name="Boltjanskaja Y.V."/>
            <person name="Kevbrin V."/>
        </authorList>
    </citation>
    <scope>NUCLEOTIDE SEQUENCE</scope>
    <source>
        <strain evidence="6">Z-910T</strain>
    </source>
</reference>
<dbReference type="RefSeq" id="WP_350342670.1">
    <property type="nucleotide sequence ID" value="NZ_CP158367.1"/>
</dbReference>